<dbReference type="InterPro" id="IPR000719">
    <property type="entry name" value="Prot_kinase_dom"/>
</dbReference>
<dbReference type="InterPro" id="IPR011009">
    <property type="entry name" value="Kinase-like_dom_sf"/>
</dbReference>
<evidence type="ECO:0000256" key="1">
    <source>
        <dbReference type="ARBA" id="ARBA00022741"/>
    </source>
</evidence>
<feature type="compositionally biased region" description="Polar residues" evidence="3">
    <location>
        <begin position="127"/>
        <end position="138"/>
    </location>
</feature>
<dbReference type="Proteomes" id="UP000728185">
    <property type="component" value="Unassembled WGS sequence"/>
</dbReference>
<feature type="region of interest" description="Disordered" evidence="3">
    <location>
        <begin position="178"/>
        <end position="198"/>
    </location>
</feature>
<dbReference type="SUPFAM" id="SSF56112">
    <property type="entry name" value="Protein kinase-like (PK-like)"/>
    <property type="match status" value="1"/>
</dbReference>
<dbReference type="PANTHER" id="PTHR24346:SF30">
    <property type="entry name" value="MATERNAL EMBRYONIC LEUCINE ZIPPER KINASE"/>
    <property type="match status" value="1"/>
</dbReference>
<dbReference type="AlphaFoldDB" id="A0A8E0RM83"/>
<keyword evidence="1" id="KW-0547">Nucleotide-binding</keyword>
<evidence type="ECO:0000313" key="5">
    <source>
        <dbReference type="EMBL" id="KAA0187567.1"/>
    </source>
</evidence>
<feature type="compositionally biased region" description="Low complexity" evidence="3">
    <location>
        <begin position="113"/>
        <end position="124"/>
    </location>
</feature>
<sequence>VKDAIDLITLKRQAVKVISKLGVRKIPGGWSQALLEASVMRRLPASRHVISLVAVLRVDNPDRLCLVTEHCLGSVHDLQSAGVQCLMDESDEDDEYNHGNEAVIFERPDEGSDQPVPDVSSSPPRVNHNNNPSTNRRTNLVRKHRTGKHRFRLKCPIIETDLKQEPARSTEAFMNRKVSNVEASSRRKNSILHSAQNQQQQQQQFRRLSEAQAHAYFLQKLTYILWLRVFVSPTVLSSFSFCIPLYPSSYLAFPSNDVQLLDGLHFLHCHGVIHRDIKPANLLLTPAPGCGLSTLYSVADVMDAADSGWLDGNGGPSGFVGRSLRDLLNASRGWLIKLTDFGVSASLSAYCPNDMVCFARRIMLAMNPCHIFFLCPSFLLVCLQSFSSCRLFTLSSR</sequence>
<evidence type="ECO:0000256" key="3">
    <source>
        <dbReference type="SAM" id="MobiDB-lite"/>
    </source>
</evidence>
<keyword evidence="5" id="KW-0808">Transferase</keyword>
<dbReference type="GO" id="GO:0005737">
    <property type="term" value="C:cytoplasm"/>
    <property type="evidence" value="ECO:0007669"/>
    <property type="project" value="TreeGrafter"/>
</dbReference>
<evidence type="ECO:0000256" key="2">
    <source>
        <dbReference type="ARBA" id="ARBA00022840"/>
    </source>
</evidence>
<reference evidence="5" key="1">
    <citation type="submission" date="2019-05" db="EMBL/GenBank/DDBJ databases">
        <title>Annotation for the trematode Fasciolopsis buski.</title>
        <authorList>
            <person name="Choi Y.-J."/>
        </authorList>
    </citation>
    <scope>NUCLEOTIDE SEQUENCE</scope>
    <source>
        <strain evidence="5">HT</strain>
        <tissue evidence="5">Whole worm</tissue>
    </source>
</reference>
<dbReference type="InterPro" id="IPR008271">
    <property type="entry name" value="Ser/Thr_kinase_AS"/>
</dbReference>
<dbReference type="EMBL" id="LUCM01009031">
    <property type="protein sequence ID" value="KAA0187567.1"/>
    <property type="molecule type" value="Genomic_DNA"/>
</dbReference>
<dbReference type="PANTHER" id="PTHR24346">
    <property type="entry name" value="MAP/MICROTUBULE AFFINITY-REGULATING KINASE"/>
    <property type="match status" value="1"/>
</dbReference>
<protein>
    <submittedName>
        <fullName evidence="5">Serine:threonine protein kinase 11</fullName>
    </submittedName>
</protein>
<dbReference type="GO" id="GO:0005524">
    <property type="term" value="F:ATP binding"/>
    <property type="evidence" value="ECO:0007669"/>
    <property type="project" value="UniProtKB-KW"/>
</dbReference>
<accession>A0A8E0RM83</accession>
<dbReference type="Gene3D" id="3.30.200.20">
    <property type="entry name" value="Phosphorylase Kinase, domain 1"/>
    <property type="match status" value="1"/>
</dbReference>
<dbReference type="PROSITE" id="PS50011">
    <property type="entry name" value="PROTEIN_KINASE_DOM"/>
    <property type="match status" value="1"/>
</dbReference>
<organism evidence="5 6">
    <name type="scientific">Fasciolopsis buskii</name>
    <dbReference type="NCBI Taxonomy" id="27845"/>
    <lineage>
        <taxon>Eukaryota</taxon>
        <taxon>Metazoa</taxon>
        <taxon>Spiralia</taxon>
        <taxon>Lophotrochozoa</taxon>
        <taxon>Platyhelminthes</taxon>
        <taxon>Trematoda</taxon>
        <taxon>Digenea</taxon>
        <taxon>Plagiorchiida</taxon>
        <taxon>Echinostomata</taxon>
        <taxon>Echinostomatoidea</taxon>
        <taxon>Fasciolidae</taxon>
        <taxon>Fasciolopsis</taxon>
    </lineage>
</organism>
<feature type="region of interest" description="Disordered" evidence="3">
    <location>
        <begin position="106"/>
        <end position="140"/>
    </location>
</feature>
<keyword evidence="6" id="KW-1185">Reference proteome</keyword>
<dbReference type="OrthoDB" id="68483at2759"/>
<dbReference type="GO" id="GO:0035556">
    <property type="term" value="P:intracellular signal transduction"/>
    <property type="evidence" value="ECO:0007669"/>
    <property type="project" value="TreeGrafter"/>
</dbReference>
<feature type="domain" description="Protein kinase" evidence="4">
    <location>
        <begin position="1"/>
        <end position="397"/>
    </location>
</feature>
<keyword evidence="2" id="KW-0067">ATP-binding</keyword>
<feature type="non-terminal residue" evidence="5">
    <location>
        <position position="1"/>
    </location>
</feature>
<evidence type="ECO:0000313" key="6">
    <source>
        <dbReference type="Proteomes" id="UP000728185"/>
    </source>
</evidence>
<name>A0A8E0RM83_9TREM</name>
<evidence type="ECO:0000259" key="4">
    <source>
        <dbReference type="PROSITE" id="PS50011"/>
    </source>
</evidence>
<dbReference type="PROSITE" id="PS00108">
    <property type="entry name" value="PROTEIN_KINASE_ST"/>
    <property type="match status" value="1"/>
</dbReference>
<comment type="caution">
    <text evidence="5">The sequence shown here is derived from an EMBL/GenBank/DDBJ whole genome shotgun (WGS) entry which is preliminary data.</text>
</comment>
<dbReference type="Gene3D" id="1.10.510.10">
    <property type="entry name" value="Transferase(Phosphotransferase) domain 1"/>
    <property type="match status" value="1"/>
</dbReference>
<proteinExistence type="predicted"/>
<dbReference type="GO" id="GO:0004674">
    <property type="term" value="F:protein serine/threonine kinase activity"/>
    <property type="evidence" value="ECO:0007669"/>
    <property type="project" value="TreeGrafter"/>
</dbReference>
<gene>
    <name evidence="5" type="ORF">FBUS_10104</name>
</gene>
<keyword evidence="5" id="KW-0418">Kinase</keyword>